<evidence type="ECO:0000256" key="2">
    <source>
        <dbReference type="ARBA" id="ARBA00002953"/>
    </source>
</evidence>
<dbReference type="GO" id="GO:0005829">
    <property type="term" value="C:cytosol"/>
    <property type="evidence" value="ECO:0007669"/>
    <property type="project" value="TreeGrafter"/>
</dbReference>
<comment type="caution">
    <text evidence="13">The sequence shown here is derived from an EMBL/GenBank/DDBJ whole genome shotgun (WGS) entry which is preliminary data.</text>
</comment>
<dbReference type="GO" id="GO:0004553">
    <property type="term" value="F:hydrolase activity, hydrolyzing O-glycosyl compounds"/>
    <property type="evidence" value="ECO:0007669"/>
    <property type="project" value="InterPro"/>
</dbReference>
<dbReference type="InterPro" id="IPR013780">
    <property type="entry name" value="Glyco_hydro_b"/>
</dbReference>
<dbReference type="Pfam" id="PF02806">
    <property type="entry name" value="Alpha-amylase_C"/>
    <property type="match status" value="1"/>
</dbReference>
<dbReference type="InterPro" id="IPR006407">
    <property type="entry name" value="GlgB"/>
</dbReference>
<keyword evidence="5 10" id="KW-0321">Glycogen metabolism</keyword>
<evidence type="ECO:0000256" key="9">
    <source>
        <dbReference type="ARBA" id="ARBA00023277"/>
    </source>
</evidence>
<keyword evidence="8 10" id="KW-0320">Glycogen biosynthesis</keyword>
<dbReference type="AlphaFoldDB" id="A0A120GP80"/>
<dbReference type="SUPFAM" id="SSF51011">
    <property type="entry name" value="Glycosyl hydrolase domain"/>
    <property type="match status" value="1"/>
</dbReference>
<comment type="pathway">
    <text evidence="3 10">Glycan biosynthesis; glycogen biosynthesis.</text>
</comment>
<dbReference type="GO" id="GO:0005978">
    <property type="term" value="P:glycogen biosynthetic process"/>
    <property type="evidence" value="ECO:0007669"/>
    <property type="project" value="UniProtKB-UniRule"/>
</dbReference>
<dbReference type="EC" id="2.4.1.18" evidence="10"/>
<sequence>MKCYRVHIDGGVLLNTILDQLQENYPSDFDLYLFHEGTLYESYKMLGAHIITSLGKEGVRFAVWAPHAKQVSVVGNFNDWDGTDHVMNRVERSGIWVLFVPGLQEGELYKYEIHTPGNKRILKADPYAFYSEVRPNTASIVKRLDNFEWQDSKWITDRKKENIYHRPMSIYEVHPGTWKQKKNGEFYSYRELADRLVEYVIDNSFTQIEIMAIMEHPFDKSWGYQVTGYYSVNSRFGSPEDFKYLINKCHQHGIGVILDWVPAHFCKDAHGLSRFDGTPLYEPIDHNRAERPLWGTYNFDFSKPEVISFLISNVMFWMEVYHIDGVRVDAVSSMVYLNHDNPLPVKLKNQNGGEENLEAIEFLQRLNEAVFKKYPHALMMAEEATDRPLITYPTDMGGLGFNYKWNMGWTNDILRYMKLETGERPYHHNLLTFSFFYAFSENFVLPFSHDEVVHGKKSLLNKMPGDYWQKFANLRLLFGYFMTHPGKKLLFMGGEFGQFIEWKDEEQLDWLLLEYESHEKLSYYFRTLQSFYKETSSLWRLDHVQEGFEWIDPNNSSQSIITFMRKGKRKGDYCIVVCNFSAQTHDQYRIGVPSHGKYIEVFNSDSEDFGGSGQVNEQPIAVKKEPYHNQPFSMEITVPPLGVSIYMKQTKKRRGRVNE</sequence>
<keyword evidence="7 10" id="KW-0808">Transferase</keyword>
<dbReference type="SMART" id="SM00642">
    <property type="entry name" value="Aamy"/>
    <property type="match status" value="1"/>
</dbReference>
<dbReference type="EMBL" id="LNNH01000028">
    <property type="protein sequence ID" value="KWW17467.1"/>
    <property type="molecule type" value="Genomic_DNA"/>
</dbReference>
<dbReference type="HAMAP" id="MF_00685">
    <property type="entry name" value="GlgB"/>
    <property type="match status" value="1"/>
</dbReference>
<evidence type="ECO:0000256" key="5">
    <source>
        <dbReference type="ARBA" id="ARBA00022600"/>
    </source>
</evidence>
<dbReference type="FunFam" id="2.60.40.1180:FF:000002">
    <property type="entry name" value="1,4-alpha-glucan branching enzyme GlgB"/>
    <property type="match status" value="1"/>
</dbReference>
<dbReference type="Pfam" id="PF02922">
    <property type="entry name" value="CBM_48"/>
    <property type="match status" value="1"/>
</dbReference>
<dbReference type="GO" id="GO:0003844">
    <property type="term" value="F:1,4-alpha-glucan branching enzyme activity"/>
    <property type="evidence" value="ECO:0007669"/>
    <property type="project" value="UniProtKB-UniRule"/>
</dbReference>
<comment type="subunit">
    <text evidence="10">Monomer.</text>
</comment>
<dbReference type="InterPro" id="IPR006048">
    <property type="entry name" value="A-amylase/branching_C"/>
</dbReference>
<evidence type="ECO:0000256" key="4">
    <source>
        <dbReference type="ARBA" id="ARBA00009000"/>
    </source>
</evidence>
<dbReference type="CDD" id="cd02855">
    <property type="entry name" value="E_set_GBE_prok_N"/>
    <property type="match status" value="1"/>
</dbReference>
<keyword evidence="14" id="KW-1185">Reference proteome</keyword>
<dbReference type="PANTHER" id="PTHR43651">
    <property type="entry name" value="1,4-ALPHA-GLUCAN-BRANCHING ENZYME"/>
    <property type="match status" value="1"/>
</dbReference>
<organism evidence="13 14">
    <name type="scientific">Peribacillus simplex</name>
    <dbReference type="NCBI Taxonomy" id="1478"/>
    <lineage>
        <taxon>Bacteria</taxon>
        <taxon>Bacillati</taxon>
        <taxon>Bacillota</taxon>
        <taxon>Bacilli</taxon>
        <taxon>Bacillales</taxon>
        <taxon>Bacillaceae</taxon>
        <taxon>Peribacillus</taxon>
    </lineage>
</organism>
<evidence type="ECO:0000256" key="11">
    <source>
        <dbReference type="PIRSR" id="PIRSR000463-1"/>
    </source>
</evidence>
<evidence type="ECO:0000256" key="7">
    <source>
        <dbReference type="ARBA" id="ARBA00022679"/>
    </source>
</evidence>
<evidence type="ECO:0000256" key="10">
    <source>
        <dbReference type="HAMAP-Rule" id="MF_00685"/>
    </source>
</evidence>
<reference evidence="13 14" key="1">
    <citation type="submission" date="2015-11" db="EMBL/GenBank/DDBJ databases">
        <title>Genome Sequence of Bacillus simplex strain VanAntwerpen2.</title>
        <authorList>
            <person name="Couger M.B."/>
        </authorList>
    </citation>
    <scope>NUCLEOTIDE SEQUENCE [LARGE SCALE GENOMIC DNA]</scope>
    <source>
        <strain evidence="13 14">VanAntwerpen02</strain>
    </source>
</reference>
<dbReference type="UniPathway" id="UPA00164"/>
<accession>A0A120GP80</accession>
<evidence type="ECO:0000256" key="6">
    <source>
        <dbReference type="ARBA" id="ARBA00022676"/>
    </source>
</evidence>
<proteinExistence type="inferred from homology"/>
<feature type="domain" description="Glycosyl hydrolase family 13 catalytic" evidence="12">
    <location>
        <begin position="172"/>
        <end position="518"/>
    </location>
</feature>
<evidence type="ECO:0000256" key="3">
    <source>
        <dbReference type="ARBA" id="ARBA00004964"/>
    </source>
</evidence>
<dbReference type="PANTHER" id="PTHR43651:SF3">
    <property type="entry name" value="1,4-ALPHA-GLUCAN-BRANCHING ENZYME"/>
    <property type="match status" value="1"/>
</dbReference>
<dbReference type="SUPFAM" id="SSF81296">
    <property type="entry name" value="E set domains"/>
    <property type="match status" value="1"/>
</dbReference>
<comment type="catalytic activity">
    <reaction evidence="1 10">
        <text>Transfers a segment of a (1-&gt;4)-alpha-D-glucan chain to a primary hydroxy group in a similar glucan chain.</text>
        <dbReference type="EC" id="2.4.1.18"/>
    </reaction>
</comment>
<dbReference type="NCBIfam" id="NF003811">
    <property type="entry name" value="PRK05402.1"/>
    <property type="match status" value="1"/>
</dbReference>
<dbReference type="FunFam" id="3.20.20.80:FF:000003">
    <property type="entry name" value="1,4-alpha-glucan branching enzyme GlgB"/>
    <property type="match status" value="1"/>
</dbReference>
<dbReference type="CDD" id="cd11322">
    <property type="entry name" value="AmyAc_Glg_BE"/>
    <property type="match status" value="1"/>
</dbReference>
<dbReference type="InterPro" id="IPR013783">
    <property type="entry name" value="Ig-like_fold"/>
</dbReference>
<dbReference type="Pfam" id="PF00128">
    <property type="entry name" value="Alpha-amylase"/>
    <property type="match status" value="1"/>
</dbReference>
<comment type="similarity">
    <text evidence="4 10">Belongs to the glycosyl hydrolase 13 family. GlgB subfamily.</text>
</comment>
<dbReference type="SUPFAM" id="SSF51445">
    <property type="entry name" value="(Trans)glycosidases"/>
    <property type="match status" value="1"/>
</dbReference>
<comment type="function">
    <text evidence="2 10">Catalyzes the formation of the alpha-1,6-glucosidic linkages in glycogen by scission of a 1,4-alpha-linked oligosaccharide from growing alpha-1,4-glucan chains and the subsequent attachment of the oligosaccharide to the alpha-1,6 position.</text>
</comment>
<dbReference type="InterPro" id="IPR037439">
    <property type="entry name" value="Branching_enzy"/>
</dbReference>
<dbReference type="Gene3D" id="3.20.20.80">
    <property type="entry name" value="Glycosidases"/>
    <property type="match status" value="1"/>
</dbReference>
<protein>
    <recommendedName>
        <fullName evidence="10">1,4-alpha-glucan branching enzyme GlgB</fullName>
        <ecNumber evidence="10">2.4.1.18</ecNumber>
    </recommendedName>
    <alternativeName>
        <fullName evidence="10">1,4-alpha-D-glucan:1,4-alpha-D-glucan 6-glucosyl-transferase</fullName>
    </alternativeName>
    <alternativeName>
        <fullName evidence="10">Alpha-(1-&gt;4)-glucan branching enzyme</fullName>
    </alternativeName>
    <alternativeName>
        <fullName evidence="10">Glycogen branching enzyme</fullName>
        <shortName evidence="10">BE</shortName>
    </alternativeName>
</protein>
<dbReference type="NCBIfam" id="TIGR01515">
    <property type="entry name" value="branching_enzym"/>
    <property type="match status" value="1"/>
</dbReference>
<feature type="active site" description="Proton donor" evidence="10 11">
    <location>
        <position position="382"/>
    </location>
</feature>
<feature type="active site" description="Nucleophile" evidence="10 11">
    <location>
        <position position="329"/>
    </location>
</feature>
<dbReference type="InterPro" id="IPR044143">
    <property type="entry name" value="GlgB_N_E_set_prok"/>
</dbReference>
<dbReference type="InterPro" id="IPR017853">
    <property type="entry name" value="GH"/>
</dbReference>
<name>A0A120GP80_9BACI</name>
<evidence type="ECO:0000256" key="1">
    <source>
        <dbReference type="ARBA" id="ARBA00000826"/>
    </source>
</evidence>
<dbReference type="FunFam" id="2.60.40.10:FF:000169">
    <property type="entry name" value="1,4-alpha-glucan branching enzyme GlgB"/>
    <property type="match status" value="1"/>
</dbReference>
<dbReference type="InterPro" id="IPR014756">
    <property type="entry name" value="Ig_E-set"/>
</dbReference>
<dbReference type="NCBIfam" id="NF008967">
    <property type="entry name" value="PRK12313.1"/>
    <property type="match status" value="1"/>
</dbReference>
<evidence type="ECO:0000313" key="13">
    <source>
        <dbReference type="EMBL" id="KWW17467.1"/>
    </source>
</evidence>
<dbReference type="InterPro" id="IPR006047">
    <property type="entry name" value="GH13_cat_dom"/>
</dbReference>
<keyword evidence="6 10" id="KW-0328">Glycosyltransferase</keyword>
<evidence type="ECO:0000259" key="12">
    <source>
        <dbReference type="SMART" id="SM00642"/>
    </source>
</evidence>
<dbReference type="InterPro" id="IPR004193">
    <property type="entry name" value="Glyco_hydro_13_N"/>
</dbReference>
<dbReference type="Gene3D" id="2.60.40.10">
    <property type="entry name" value="Immunoglobulins"/>
    <property type="match status" value="1"/>
</dbReference>
<keyword evidence="9 10" id="KW-0119">Carbohydrate metabolism</keyword>
<dbReference type="Gene3D" id="2.60.40.1180">
    <property type="entry name" value="Golgi alpha-mannosidase II"/>
    <property type="match status" value="1"/>
</dbReference>
<dbReference type="GO" id="GO:0043169">
    <property type="term" value="F:cation binding"/>
    <property type="evidence" value="ECO:0007669"/>
    <property type="project" value="InterPro"/>
</dbReference>
<dbReference type="PIRSF" id="PIRSF000463">
    <property type="entry name" value="GlgB"/>
    <property type="match status" value="1"/>
</dbReference>
<dbReference type="Proteomes" id="UP000064189">
    <property type="component" value="Unassembled WGS sequence"/>
</dbReference>
<evidence type="ECO:0000256" key="8">
    <source>
        <dbReference type="ARBA" id="ARBA00023056"/>
    </source>
</evidence>
<gene>
    <name evidence="10" type="primary">glgB</name>
    <name evidence="13" type="ORF">AS888_22470</name>
</gene>
<evidence type="ECO:0000313" key="14">
    <source>
        <dbReference type="Proteomes" id="UP000064189"/>
    </source>
</evidence>